<dbReference type="EnsemblMetazoa" id="GPAI022542-RA">
    <property type="protein sequence ID" value="GPAI022542-PA"/>
    <property type="gene ID" value="GPAI022542"/>
</dbReference>
<feature type="domain" description="Origin recognition complex subunit 3 N-terminal" evidence="1">
    <location>
        <begin position="16"/>
        <end position="69"/>
    </location>
</feature>
<evidence type="ECO:0000259" key="1">
    <source>
        <dbReference type="Pfam" id="PF07034"/>
    </source>
</evidence>
<sequence length="97" mass="11133">MNMATNQNENYYNGRIIEDLLNYALLTGINQSDHLQQFNTLSKRLKEKISVDVCVLQSIDCSSTKTAVELERTKPIRNFTMVLPTFSNLLMTRIDCT</sequence>
<organism evidence="2 3">
    <name type="scientific">Glossina pallidipes</name>
    <name type="common">Tsetse fly</name>
    <dbReference type="NCBI Taxonomy" id="7398"/>
    <lineage>
        <taxon>Eukaryota</taxon>
        <taxon>Metazoa</taxon>
        <taxon>Ecdysozoa</taxon>
        <taxon>Arthropoda</taxon>
        <taxon>Hexapoda</taxon>
        <taxon>Insecta</taxon>
        <taxon>Pterygota</taxon>
        <taxon>Neoptera</taxon>
        <taxon>Endopterygota</taxon>
        <taxon>Diptera</taxon>
        <taxon>Brachycera</taxon>
        <taxon>Muscomorpha</taxon>
        <taxon>Hippoboscoidea</taxon>
        <taxon>Glossinidae</taxon>
        <taxon>Glossina</taxon>
    </lineage>
</organism>
<evidence type="ECO:0000313" key="3">
    <source>
        <dbReference type="Proteomes" id="UP000092445"/>
    </source>
</evidence>
<dbReference type="InterPro" id="IPR045667">
    <property type="entry name" value="ORC3_N"/>
</dbReference>
<reference evidence="2" key="2">
    <citation type="submission" date="2020-05" db="UniProtKB">
        <authorList>
            <consortium name="EnsemblMetazoa"/>
        </authorList>
    </citation>
    <scope>IDENTIFICATION</scope>
    <source>
        <strain evidence="2">IAEA</strain>
    </source>
</reference>
<accession>A0A1A9ZRA0</accession>
<protein>
    <recommendedName>
        <fullName evidence="1">Origin recognition complex subunit 3 N-terminal domain-containing protein</fullName>
    </recommendedName>
</protein>
<dbReference type="AlphaFoldDB" id="A0A1A9ZRA0"/>
<proteinExistence type="predicted"/>
<evidence type="ECO:0000313" key="2">
    <source>
        <dbReference type="EnsemblMetazoa" id="GPAI022542-PA"/>
    </source>
</evidence>
<dbReference type="Proteomes" id="UP000092445">
    <property type="component" value="Unassembled WGS sequence"/>
</dbReference>
<name>A0A1A9ZRA0_GLOPL</name>
<keyword evidence="3" id="KW-1185">Reference proteome</keyword>
<dbReference type="VEuPathDB" id="VectorBase:GPAI022542"/>
<reference evidence="3" key="1">
    <citation type="submission" date="2014-03" db="EMBL/GenBank/DDBJ databases">
        <authorList>
            <person name="Aksoy S."/>
            <person name="Warren W."/>
            <person name="Wilson R.K."/>
        </authorList>
    </citation>
    <scope>NUCLEOTIDE SEQUENCE [LARGE SCALE GENOMIC DNA]</scope>
    <source>
        <strain evidence="3">IAEA</strain>
    </source>
</reference>
<dbReference type="Pfam" id="PF07034">
    <property type="entry name" value="ORC3_N"/>
    <property type="match status" value="1"/>
</dbReference>
<dbReference type="STRING" id="7398.A0A1A9ZRA0"/>